<dbReference type="Gene3D" id="2.40.50.100">
    <property type="match status" value="1"/>
</dbReference>
<organism evidence="6 7">
    <name type="scientific">Hortaea werneckii</name>
    <name type="common">Black yeast</name>
    <name type="synonym">Cladosporium werneckii</name>
    <dbReference type="NCBI Taxonomy" id="91943"/>
    <lineage>
        <taxon>Eukaryota</taxon>
        <taxon>Fungi</taxon>
        <taxon>Dikarya</taxon>
        <taxon>Ascomycota</taxon>
        <taxon>Pezizomycotina</taxon>
        <taxon>Dothideomycetes</taxon>
        <taxon>Dothideomycetidae</taxon>
        <taxon>Mycosphaerellales</taxon>
        <taxon>Teratosphaeriaceae</taxon>
        <taxon>Hortaea</taxon>
    </lineage>
</organism>
<dbReference type="GO" id="GO:0005762">
    <property type="term" value="C:mitochondrial large ribosomal subunit"/>
    <property type="evidence" value="ECO:0007669"/>
    <property type="project" value="TreeGrafter"/>
</dbReference>
<reference evidence="6 7" key="1">
    <citation type="journal article" date="2018" name="BMC Genomics">
        <title>Genomic evidence for intraspecific hybridization in a clonal and extremely halotolerant yeast.</title>
        <authorList>
            <person name="Gostincar C."/>
            <person name="Stajich J.E."/>
            <person name="Zupancic J."/>
            <person name="Zalar P."/>
            <person name="Gunde-Cimerman N."/>
        </authorList>
    </citation>
    <scope>NUCLEOTIDE SEQUENCE [LARGE SCALE GENOMIC DNA]</scope>
    <source>
        <strain evidence="6 7">EXF-2682</strain>
    </source>
</reference>
<keyword evidence="3" id="KW-0687">Ribonucleoprotein</keyword>
<dbReference type="GO" id="GO:0006412">
    <property type="term" value="P:translation"/>
    <property type="evidence" value="ECO:0007669"/>
    <property type="project" value="InterPro"/>
</dbReference>
<feature type="compositionally biased region" description="Basic residues" evidence="5">
    <location>
        <begin position="304"/>
        <end position="314"/>
    </location>
</feature>
<evidence type="ECO:0000256" key="2">
    <source>
        <dbReference type="ARBA" id="ARBA00022980"/>
    </source>
</evidence>
<dbReference type="PRINTS" id="PR00063">
    <property type="entry name" value="RIBOSOMALL27"/>
</dbReference>
<dbReference type="OrthoDB" id="1867012at2759"/>
<proteinExistence type="inferred from homology"/>
<feature type="region of interest" description="Disordered" evidence="5">
    <location>
        <begin position="290"/>
        <end position="314"/>
    </location>
</feature>
<evidence type="ECO:0000313" key="7">
    <source>
        <dbReference type="Proteomes" id="UP000269276"/>
    </source>
</evidence>
<dbReference type="GO" id="GO:0003735">
    <property type="term" value="F:structural constituent of ribosome"/>
    <property type="evidence" value="ECO:0007669"/>
    <property type="project" value="InterPro"/>
</dbReference>
<dbReference type="PANTHER" id="PTHR15893:SF0">
    <property type="entry name" value="LARGE RIBOSOMAL SUBUNIT PROTEIN BL27M"/>
    <property type="match status" value="1"/>
</dbReference>
<feature type="region of interest" description="Disordered" evidence="5">
    <location>
        <begin position="45"/>
        <end position="69"/>
    </location>
</feature>
<dbReference type="SUPFAM" id="SSF110324">
    <property type="entry name" value="Ribosomal L27 protein-like"/>
    <property type="match status" value="1"/>
</dbReference>
<evidence type="ECO:0000256" key="4">
    <source>
        <dbReference type="ARBA" id="ARBA00035267"/>
    </source>
</evidence>
<feature type="region of interest" description="Disordered" evidence="5">
    <location>
        <begin position="200"/>
        <end position="235"/>
    </location>
</feature>
<protein>
    <recommendedName>
        <fullName evidence="4">Large ribosomal subunit protein bL27m</fullName>
    </recommendedName>
</protein>
<comment type="similarity">
    <text evidence="1">Belongs to the bacterial ribosomal protein bL27 family.</text>
</comment>
<dbReference type="InterPro" id="IPR001684">
    <property type="entry name" value="Ribosomal_bL27"/>
</dbReference>
<name>A0A3M7E112_HORWE</name>
<sequence>MPLATPLAPRAPSTATLSLLSNALRDLRISQPGPATAASAFQARNASHQAQGRANKAKQGPGKRLGAKKTAGQYVVPGNILFKQRGTHWFAGDHCLMVRSSLMHVTHTYSYMTCIELVSAQKSIANNLLQGRDHTIHAAAPGYVRYYRDPARHPKRKYIGIVFEKTQNLPQPVHAARRRNLGMLAYQMPSRVEEQIAGDLAEDGGSPTDVRQLPNTQRQSSVISTNPPRTGKKAAEGIKLTLRPGYQYRQSNYEIGRSAERKEAAAQARGKTSRVYTQFKPGDRFAAWRKSSVRVARNNERRAMGRGKKGSGKK</sequence>
<feature type="compositionally biased region" description="Polar residues" evidence="5">
    <location>
        <begin position="213"/>
        <end position="228"/>
    </location>
</feature>
<dbReference type="AlphaFoldDB" id="A0A3M7E112"/>
<accession>A0A3M7E112</accession>
<dbReference type="EMBL" id="QWIP01000177">
    <property type="protein sequence ID" value="RMY70268.1"/>
    <property type="molecule type" value="Genomic_DNA"/>
</dbReference>
<dbReference type="Pfam" id="PF01016">
    <property type="entry name" value="Ribosomal_L27"/>
    <property type="match status" value="2"/>
</dbReference>
<dbReference type="PANTHER" id="PTHR15893">
    <property type="entry name" value="RIBOSOMAL PROTEIN L27"/>
    <property type="match status" value="1"/>
</dbReference>
<evidence type="ECO:0000256" key="3">
    <source>
        <dbReference type="ARBA" id="ARBA00023274"/>
    </source>
</evidence>
<keyword evidence="2" id="KW-0689">Ribosomal protein</keyword>
<comment type="caution">
    <text evidence="6">The sequence shown here is derived from an EMBL/GenBank/DDBJ whole genome shotgun (WGS) entry which is preliminary data.</text>
</comment>
<evidence type="ECO:0000256" key="1">
    <source>
        <dbReference type="ARBA" id="ARBA00010797"/>
    </source>
</evidence>
<evidence type="ECO:0000256" key="5">
    <source>
        <dbReference type="SAM" id="MobiDB-lite"/>
    </source>
</evidence>
<dbReference type="Proteomes" id="UP000269276">
    <property type="component" value="Unassembled WGS sequence"/>
</dbReference>
<gene>
    <name evidence="6" type="ORF">D0863_05893</name>
</gene>
<evidence type="ECO:0000313" key="6">
    <source>
        <dbReference type="EMBL" id="RMY70268.1"/>
    </source>
</evidence>